<dbReference type="AlphaFoldDB" id="A0A4Y2R6A8"/>
<gene>
    <name evidence="2" type="ORF">AVEN_56823_1</name>
</gene>
<name>A0A4Y2R6A8_ARAVE</name>
<evidence type="ECO:0000256" key="1">
    <source>
        <dbReference type="SAM" id="MobiDB-lite"/>
    </source>
</evidence>
<evidence type="ECO:0000313" key="3">
    <source>
        <dbReference type="Proteomes" id="UP000499080"/>
    </source>
</evidence>
<accession>A0A4Y2R6A8</accession>
<proteinExistence type="predicted"/>
<reference evidence="2 3" key="1">
    <citation type="journal article" date="2019" name="Sci. Rep.">
        <title>Orb-weaving spider Araneus ventricosus genome elucidates the spidroin gene catalogue.</title>
        <authorList>
            <person name="Kono N."/>
            <person name="Nakamura H."/>
            <person name="Ohtoshi R."/>
            <person name="Moran D.A.P."/>
            <person name="Shinohara A."/>
            <person name="Yoshida Y."/>
            <person name="Fujiwara M."/>
            <person name="Mori M."/>
            <person name="Tomita M."/>
            <person name="Arakawa K."/>
        </authorList>
    </citation>
    <scope>NUCLEOTIDE SEQUENCE [LARGE SCALE GENOMIC DNA]</scope>
</reference>
<dbReference type="Proteomes" id="UP000499080">
    <property type="component" value="Unassembled WGS sequence"/>
</dbReference>
<comment type="caution">
    <text evidence="2">The sequence shown here is derived from an EMBL/GenBank/DDBJ whole genome shotgun (WGS) entry which is preliminary data.</text>
</comment>
<organism evidence="2 3">
    <name type="scientific">Araneus ventricosus</name>
    <name type="common">Orbweaver spider</name>
    <name type="synonym">Epeira ventricosa</name>
    <dbReference type="NCBI Taxonomy" id="182803"/>
    <lineage>
        <taxon>Eukaryota</taxon>
        <taxon>Metazoa</taxon>
        <taxon>Ecdysozoa</taxon>
        <taxon>Arthropoda</taxon>
        <taxon>Chelicerata</taxon>
        <taxon>Arachnida</taxon>
        <taxon>Araneae</taxon>
        <taxon>Araneomorphae</taxon>
        <taxon>Entelegynae</taxon>
        <taxon>Araneoidea</taxon>
        <taxon>Araneidae</taxon>
        <taxon>Araneus</taxon>
    </lineage>
</organism>
<keyword evidence="3" id="KW-1185">Reference proteome</keyword>
<evidence type="ECO:0000313" key="2">
    <source>
        <dbReference type="EMBL" id="GBN71292.1"/>
    </source>
</evidence>
<protein>
    <submittedName>
        <fullName evidence="2">Uncharacterized protein</fullName>
    </submittedName>
</protein>
<sequence length="108" mass="12150">MSPKLYPFECYQIAFINAKSFKEKLNLIATLEANVSRLKSQSLRNTHKDVISFMNKEILSAARQNDDGHLKPIHPSSCSGSGYSTSSDSDYGLFYKVKNKKKKNILSS</sequence>
<dbReference type="EMBL" id="BGPR01142866">
    <property type="protein sequence ID" value="GBN71292.1"/>
    <property type="molecule type" value="Genomic_DNA"/>
</dbReference>
<feature type="compositionally biased region" description="Low complexity" evidence="1">
    <location>
        <begin position="76"/>
        <end position="90"/>
    </location>
</feature>
<feature type="region of interest" description="Disordered" evidence="1">
    <location>
        <begin position="66"/>
        <end position="90"/>
    </location>
</feature>